<dbReference type="GO" id="GO:0016747">
    <property type="term" value="F:acyltransferase activity, transferring groups other than amino-acyl groups"/>
    <property type="evidence" value="ECO:0007669"/>
    <property type="project" value="InterPro"/>
</dbReference>
<feature type="domain" description="N-acetyltransferase" evidence="3">
    <location>
        <begin position="1"/>
        <end position="163"/>
    </location>
</feature>
<gene>
    <name evidence="4" type="ORF">HU830_07570</name>
</gene>
<dbReference type="Pfam" id="PF00583">
    <property type="entry name" value="Acetyltransf_1"/>
    <property type="match status" value="1"/>
</dbReference>
<keyword evidence="1 4" id="KW-0808">Transferase</keyword>
<evidence type="ECO:0000313" key="5">
    <source>
        <dbReference type="Proteomes" id="UP000563523"/>
    </source>
</evidence>
<dbReference type="InterPro" id="IPR000182">
    <property type="entry name" value="GNAT_dom"/>
</dbReference>
<dbReference type="EMBL" id="JABZEC010000007">
    <property type="protein sequence ID" value="NVY97007.1"/>
    <property type="molecule type" value="Genomic_DNA"/>
</dbReference>
<evidence type="ECO:0000313" key="4">
    <source>
        <dbReference type="EMBL" id="NVY97007.1"/>
    </source>
</evidence>
<dbReference type="PANTHER" id="PTHR43072:SF23">
    <property type="entry name" value="UPF0039 PROTEIN C11D3.02C"/>
    <property type="match status" value="1"/>
</dbReference>
<evidence type="ECO:0000256" key="1">
    <source>
        <dbReference type="ARBA" id="ARBA00022679"/>
    </source>
</evidence>
<dbReference type="Gene3D" id="3.40.630.30">
    <property type="match status" value="1"/>
</dbReference>
<dbReference type="PROSITE" id="PS51186">
    <property type="entry name" value="GNAT"/>
    <property type="match status" value="1"/>
</dbReference>
<dbReference type="AlphaFoldDB" id="A0A850R830"/>
<evidence type="ECO:0000256" key="2">
    <source>
        <dbReference type="ARBA" id="ARBA00023315"/>
    </source>
</evidence>
<keyword evidence="2" id="KW-0012">Acyltransferase</keyword>
<name>A0A850R830_9LACO</name>
<dbReference type="SUPFAM" id="SSF55729">
    <property type="entry name" value="Acyl-CoA N-acyltransferases (Nat)"/>
    <property type="match status" value="1"/>
</dbReference>
<dbReference type="PANTHER" id="PTHR43072">
    <property type="entry name" value="N-ACETYLTRANSFERASE"/>
    <property type="match status" value="1"/>
</dbReference>
<reference evidence="4 5" key="1">
    <citation type="submission" date="2020-06" db="EMBL/GenBank/DDBJ databases">
        <authorList>
            <person name="Kang J."/>
        </authorList>
    </citation>
    <scope>NUCLEOTIDE SEQUENCE [LARGE SCALE GENOMIC DNA]</scope>
    <source>
        <strain evidence="4 5">DCY120</strain>
    </source>
</reference>
<proteinExistence type="predicted"/>
<dbReference type="Proteomes" id="UP000563523">
    <property type="component" value="Unassembled WGS sequence"/>
</dbReference>
<dbReference type="CDD" id="cd04301">
    <property type="entry name" value="NAT_SF"/>
    <property type="match status" value="1"/>
</dbReference>
<dbReference type="InterPro" id="IPR016181">
    <property type="entry name" value="Acyl_CoA_acyltransferase"/>
</dbReference>
<keyword evidence="5" id="KW-1185">Reference proteome</keyword>
<comment type="caution">
    <text evidence="4">The sequence shown here is derived from an EMBL/GenBank/DDBJ whole genome shotgun (WGS) entry which is preliminary data.</text>
</comment>
<dbReference type="RefSeq" id="WP_176943213.1">
    <property type="nucleotide sequence ID" value="NZ_JABZEC010000007.1"/>
</dbReference>
<sequence>MFKIAQKNDLPAIVAIYNQAIKTRQSTADLQAVTVAERRTWFYQHNVQQRPLWIICWSNQTVGWLSLSDFNPRAAYRHTTEVSLYLDNNYQGKHLGTAALQFMEKQLPQYDIQTVVALIFSHNQASQRLFQNFGYQNWGHLPQVAELDGLKRDLDYLGRKYLSK</sequence>
<organism evidence="4 5">
    <name type="scientific">Bombilactobacillus apium</name>
    <dbReference type="NCBI Taxonomy" id="2675299"/>
    <lineage>
        <taxon>Bacteria</taxon>
        <taxon>Bacillati</taxon>
        <taxon>Bacillota</taxon>
        <taxon>Bacilli</taxon>
        <taxon>Lactobacillales</taxon>
        <taxon>Lactobacillaceae</taxon>
        <taxon>Bombilactobacillus</taxon>
    </lineage>
</organism>
<evidence type="ECO:0000259" key="3">
    <source>
        <dbReference type="PROSITE" id="PS51186"/>
    </source>
</evidence>
<protein>
    <submittedName>
        <fullName evidence="4">N-acetyltransferase family protein</fullName>
    </submittedName>
</protein>
<accession>A0A850R830</accession>